<dbReference type="STRING" id="1447875.A0A2B7WHT8"/>
<dbReference type="PANTHER" id="PTHR10543">
    <property type="entry name" value="BETA-CAROTENE DIOXYGENASE"/>
    <property type="match status" value="1"/>
</dbReference>
<dbReference type="GO" id="GO:0016121">
    <property type="term" value="P:carotene catabolic process"/>
    <property type="evidence" value="ECO:0007669"/>
    <property type="project" value="TreeGrafter"/>
</dbReference>
<dbReference type="Proteomes" id="UP000223968">
    <property type="component" value="Unassembled WGS sequence"/>
</dbReference>
<comment type="similarity">
    <text evidence="1">Belongs to the carotenoid oxygenase family.</text>
</comment>
<dbReference type="GO" id="GO:0010436">
    <property type="term" value="F:carotenoid dioxygenase activity"/>
    <property type="evidence" value="ECO:0007669"/>
    <property type="project" value="TreeGrafter"/>
</dbReference>
<sequence>MTSSHPFLKGNFAPVSRIRSLEPCSFEGHIPDEFIGGQYIRNGSNPIGQLSGKAYHWFDGDGMLTGVYFRRTTEKPGVQPGFANQYVQTDVYLASKRYSEKRLPLIPSISTMLDPDTSLFKLTYQICRTITAVAGSFIRTSQKAIRRISVANTNILYHDGRVLALCESGPPMQVLLPSLETVGWFNGVETEDDGDSSKVENGFGGSGLLRFLKEWTTAHPLVDPRTSELILFHSTFLPPYVRYSVLPSVHQSGRADPGSQRLLGVTVPGIKSSKMMHDFGVSPGHTVVIDHPLFFNPLNSIKGQPVLQYNAQEKSRFGVFPRHSPSSIRWFESSPCCIFHTVNTWDDSKTKINEGITSVVAVNMLVCHMVSASIVYVAGNINAPKPKRRQAVVPEEHCRLYYYQFDLSQPSNKITHEWALSTIPFEFPTLPRDQSLGATRYVYGCSSAKASYKDSLVHQTKVDCLVKVDVKTLIERGKSTSLAATTGFVDGRSMAEILASTDPKDPIKAFKMPEGIYAQERSFVKRKGAREEDAGWLVTFVFDEAQLETGRDIEEACSELWIIDAKYMQTVVGKVRLPQRVPYGFHGSWFTEEKIRNQLPVEKTR</sequence>
<accession>A0A2B7WHT8</accession>
<dbReference type="InterPro" id="IPR004294">
    <property type="entry name" value="Carotenoid_Oase"/>
</dbReference>
<feature type="binding site" evidence="5">
    <location>
        <position position="586"/>
    </location>
    <ligand>
        <name>Fe cation</name>
        <dbReference type="ChEBI" id="CHEBI:24875"/>
        <note>catalytic</note>
    </ligand>
</feature>
<feature type="binding site" evidence="5">
    <location>
        <position position="219"/>
    </location>
    <ligand>
        <name>Fe cation</name>
        <dbReference type="ChEBI" id="CHEBI:24875"/>
        <note>catalytic</note>
    </ligand>
</feature>
<name>A0A2B7WHT8_9EURO</name>
<dbReference type="OrthoDB" id="1069523at2759"/>
<comment type="caution">
    <text evidence="6">The sequence shown here is derived from an EMBL/GenBank/DDBJ whole genome shotgun (WGS) entry which is preliminary data.</text>
</comment>
<gene>
    <name evidence="6" type="ORF">AJ79_09733</name>
</gene>
<evidence type="ECO:0000256" key="1">
    <source>
        <dbReference type="ARBA" id="ARBA00006787"/>
    </source>
</evidence>
<keyword evidence="7" id="KW-1185">Reference proteome</keyword>
<feature type="binding site" evidence="5">
    <location>
        <position position="277"/>
    </location>
    <ligand>
        <name>Fe cation</name>
        <dbReference type="ChEBI" id="CHEBI:24875"/>
        <note>catalytic</note>
    </ligand>
</feature>
<feature type="binding site" evidence="5">
    <location>
        <position position="340"/>
    </location>
    <ligand>
        <name>Fe cation</name>
        <dbReference type="ChEBI" id="CHEBI:24875"/>
        <note>catalytic</note>
    </ligand>
</feature>
<comment type="cofactor">
    <cofactor evidence="5">
        <name>Fe(2+)</name>
        <dbReference type="ChEBI" id="CHEBI:29033"/>
    </cofactor>
    <text evidence="5">Binds 1 Fe(2+) ion per subunit.</text>
</comment>
<evidence type="ECO:0000256" key="5">
    <source>
        <dbReference type="PIRSR" id="PIRSR604294-1"/>
    </source>
</evidence>
<reference evidence="6 7" key="1">
    <citation type="submission" date="2017-10" db="EMBL/GenBank/DDBJ databases">
        <title>Comparative genomics in systemic dimorphic fungi from Ajellomycetaceae.</title>
        <authorList>
            <person name="Munoz J.F."/>
            <person name="Mcewen J.G."/>
            <person name="Clay O.K."/>
            <person name="Cuomo C.A."/>
        </authorList>
    </citation>
    <scope>NUCLEOTIDE SEQUENCE [LARGE SCALE GENOMIC DNA]</scope>
    <source>
        <strain evidence="6 7">UAMH5409</strain>
    </source>
</reference>
<evidence type="ECO:0000313" key="7">
    <source>
        <dbReference type="Proteomes" id="UP000223968"/>
    </source>
</evidence>
<organism evidence="6 7">
    <name type="scientific">Helicocarpus griseus UAMH5409</name>
    <dbReference type="NCBI Taxonomy" id="1447875"/>
    <lineage>
        <taxon>Eukaryota</taxon>
        <taxon>Fungi</taxon>
        <taxon>Dikarya</taxon>
        <taxon>Ascomycota</taxon>
        <taxon>Pezizomycotina</taxon>
        <taxon>Eurotiomycetes</taxon>
        <taxon>Eurotiomycetidae</taxon>
        <taxon>Onygenales</taxon>
        <taxon>Ajellomycetaceae</taxon>
        <taxon>Helicocarpus</taxon>
    </lineage>
</organism>
<evidence type="ECO:0008006" key="8">
    <source>
        <dbReference type="Google" id="ProtNLM"/>
    </source>
</evidence>
<dbReference type="EMBL" id="PDNB01000295">
    <property type="protein sequence ID" value="PGG96107.1"/>
    <property type="molecule type" value="Genomic_DNA"/>
</dbReference>
<dbReference type="Pfam" id="PF03055">
    <property type="entry name" value="RPE65"/>
    <property type="match status" value="1"/>
</dbReference>
<keyword evidence="2 5" id="KW-0479">Metal-binding</keyword>
<keyword evidence="4 5" id="KW-0408">Iron</keyword>
<evidence type="ECO:0000256" key="4">
    <source>
        <dbReference type="ARBA" id="ARBA00023004"/>
    </source>
</evidence>
<evidence type="ECO:0000313" key="6">
    <source>
        <dbReference type="EMBL" id="PGG96107.1"/>
    </source>
</evidence>
<evidence type="ECO:0000256" key="2">
    <source>
        <dbReference type="ARBA" id="ARBA00022723"/>
    </source>
</evidence>
<dbReference type="PANTHER" id="PTHR10543:SF89">
    <property type="entry name" value="CAROTENOID 9,10(9',10')-CLEAVAGE DIOXYGENASE 1"/>
    <property type="match status" value="1"/>
</dbReference>
<dbReference type="AlphaFoldDB" id="A0A2B7WHT8"/>
<proteinExistence type="inferred from homology"/>
<protein>
    <recommendedName>
        <fullName evidence="8">Carotenoid oxygenase</fullName>
    </recommendedName>
</protein>
<keyword evidence="3" id="KW-0560">Oxidoreductase</keyword>
<dbReference type="GO" id="GO:0046872">
    <property type="term" value="F:metal ion binding"/>
    <property type="evidence" value="ECO:0007669"/>
    <property type="project" value="UniProtKB-KW"/>
</dbReference>
<evidence type="ECO:0000256" key="3">
    <source>
        <dbReference type="ARBA" id="ARBA00023002"/>
    </source>
</evidence>